<evidence type="ECO:0000313" key="1">
    <source>
        <dbReference type="EMBL" id="MFC5830780.1"/>
    </source>
</evidence>
<dbReference type="Proteomes" id="UP001596058">
    <property type="component" value="Unassembled WGS sequence"/>
</dbReference>
<accession>A0ABW1CYB9</accession>
<gene>
    <name evidence="1" type="ORF">ACFPZ3_43600</name>
</gene>
<dbReference type="EMBL" id="JBHSPA010000057">
    <property type="protein sequence ID" value="MFC5830780.1"/>
    <property type="molecule type" value="Genomic_DNA"/>
</dbReference>
<name>A0ABW1CYB9_9ACTN</name>
<organism evidence="1 2">
    <name type="scientific">Nonomuraea insulae</name>
    <dbReference type="NCBI Taxonomy" id="1616787"/>
    <lineage>
        <taxon>Bacteria</taxon>
        <taxon>Bacillati</taxon>
        <taxon>Actinomycetota</taxon>
        <taxon>Actinomycetes</taxon>
        <taxon>Streptosporangiales</taxon>
        <taxon>Streptosporangiaceae</taxon>
        <taxon>Nonomuraea</taxon>
    </lineage>
</organism>
<sequence>MPAHPGAPESWDDCSVSPELREKGKIVAARRAIDVALQSRFLWISREKREAISTCEDLDVLQKWLIRILTVDTVDELFVPTD</sequence>
<reference evidence="2" key="1">
    <citation type="journal article" date="2019" name="Int. J. Syst. Evol. Microbiol.">
        <title>The Global Catalogue of Microorganisms (GCM) 10K type strain sequencing project: providing services to taxonomists for standard genome sequencing and annotation.</title>
        <authorList>
            <consortium name="The Broad Institute Genomics Platform"/>
            <consortium name="The Broad Institute Genome Sequencing Center for Infectious Disease"/>
            <person name="Wu L."/>
            <person name="Ma J."/>
        </authorList>
    </citation>
    <scope>NUCLEOTIDE SEQUENCE [LARGE SCALE GENOMIC DNA]</scope>
    <source>
        <strain evidence="2">CCUG 53903</strain>
    </source>
</reference>
<proteinExistence type="predicted"/>
<keyword evidence="2" id="KW-1185">Reference proteome</keyword>
<evidence type="ECO:0000313" key="2">
    <source>
        <dbReference type="Proteomes" id="UP001596058"/>
    </source>
</evidence>
<protein>
    <submittedName>
        <fullName evidence="1">Uncharacterized protein</fullName>
    </submittedName>
</protein>
<comment type="caution">
    <text evidence="1">The sequence shown here is derived from an EMBL/GenBank/DDBJ whole genome shotgun (WGS) entry which is preliminary data.</text>
</comment>